<dbReference type="RefSeq" id="WP_143411278.1">
    <property type="nucleotide sequence ID" value="NZ_VHSF01000003.1"/>
</dbReference>
<dbReference type="InterPro" id="IPR036291">
    <property type="entry name" value="NAD(P)-bd_dom_sf"/>
</dbReference>
<dbReference type="FunFam" id="3.40.50.720:FF:000208">
    <property type="entry name" value="Prephenate dehydrogenase"/>
    <property type="match status" value="1"/>
</dbReference>
<dbReference type="Pfam" id="PF20463">
    <property type="entry name" value="PDH_C"/>
    <property type="match status" value="1"/>
</dbReference>
<evidence type="ECO:0000256" key="1">
    <source>
        <dbReference type="ARBA" id="ARBA00023002"/>
    </source>
</evidence>
<dbReference type="GO" id="GO:0006571">
    <property type="term" value="P:tyrosine biosynthetic process"/>
    <property type="evidence" value="ECO:0007669"/>
    <property type="project" value="InterPro"/>
</dbReference>
<dbReference type="InterPro" id="IPR046826">
    <property type="entry name" value="PDH_N"/>
</dbReference>
<dbReference type="InterPro" id="IPR008927">
    <property type="entry name" value="6-PGluconate_DH-like_C_sf"/>
</dbReference>
<dbReference type="PANTHER" id="PTHR21363">
    <property type="entry name" value="PREPHENATE DEHYDROGENASE"/>
    <property type="match status" value="1"/>
</dbReference>
<keyword evidence="1 3" id="KW-0560">Oxidoreductase</keyword>
<protein>
    <submittedName>
        <fullName evidence="3">Prephenate dehydrogenase</fullName>
        <ecNumber evidence="3">1.3.1.12</ecNumber>
    </submittedName>
</protein>
<dbReference type="PROSITE" id="PS51176">
    <property type="entry name" value="PDH_ADH"/>
    <property type="match status" value="1"/>
</dbReference>
<dbReference type="EMBL" id="VHSF01000003">
    <property type="protein sequence ID" value="TRO64082.1"/>
    <property type="molecule type" value="Genomic_DNA"/>
</dbReference>
<evidence type="ECO:0000259" key="2">
    <source>
        <dbReference type="PROSITE" id="PS51176"/>
    </source>
</evidence>
<comment type="caution">
    <text evidence="3">The sequence shown here is derived from an EMBL/GenBank/DDBJ whole genome shotgun (WGS) entry which is preliminary data.</text>
</comment>
<dbReference type="GO" id="GO:0008977">
    <property type="term" value="F:prephenate dehydrogenase (NAD+) activity"/>
    <property type="evidence" value="ECO:0007669"/>
    <property type="project" value="UniProtKB-EC"/>
</dbReference>
<proteinExistence type="predicted"/>
<dbReference type="NCBIfam" id="NF006307">
    <property type="entry name" value="PRK08507.1"/>
    <property type="match status" value="1"/>
</dbReference>
<dbReference type="SUPFAM" id="SSF51735">
    <property type="entry name" value="NAD(P)-binding Rossmann-fold domains"/>
    <property type="match status" value="1"/>
</dbReference>
<dbReference type="Proteomes" id="UP000315131">
    <property type="component" value="Unassembled WGS sequence"/>
</dbReference>
<dbReference type="AlphaFoldDB" id="A0A550HZD6"/>
<dbReference type="Pfam" id="PF02153">
    <property type="entry name" value="PDH_N"/>
    <property type="match status" value="1"/>
</dbReference>
<organism evidence="3 4">
    <name type="scientific">Christiangramia sabulilitoris</name>
    <dbReference type="NCBI Taxonomy" id="2583991"/>
    <lineage>
        <taxon>Bacteria</taxon>
        <taxon>Pseudomonadati</taxon>
        <taxon>Bacteroidota</taxon>
        <taxon>Flavobacteriia</taxon>
        <taxon>Flavobacteriales</taxon>
        <taxon>Flavobacteriaceae</taxon>
        <taxon>Christiangramia</taxon>
    </lineage>
</organism>
<gene>
    <name evidence="3" type="ORF">FGM01_11280</name>
</gene>
<name>A0A550HZD6_9FLAO</name>
<dbReference type="Gene3D" id="1.10.3660.10">
    <property type="entry name" value="6-phosphogluconate dehydrogenase C-terminal like domain"/>
    <property type="match status" value="1"/>
</dbReference>
<dbReference type="InterPro" id="IPR003099">
    <property type="entry name" value="Prephen_DH"/>
</dbReference>
<reference evidence="3 4" key="1">
    <citation type="submission" date="2019-06" db="EMBL/GenBank/DDBJ databases">
        <title>Gramella sabulilitoris sp. nov., isolated from a marine sand.</title>
        <authorList>
            <person name="Yoon J.-H."/>
        </authorList>
    </citation>
    <scope>NUCLEOTIDE SEQUENCE [LARGE SCALE GENOMIC DNA]</scope>
    <source>
        <strain evidence="3 4">HSMS-1</strain>
    </source>
</reference>
<dbReference type="Gene3D" id="3.40.50.720">
    <property type="entry name" value="NAD(P)-binding Rossmann-like Domain"/>
    <property type="match status" value="1"/>
</dbReference>
<dbReference type="GO" id="GO:0070403">
    <property type="term" value="F:NAD+ binding"/>
    <property type="evidence" value="ECO:0007669"/>
    <property type="project" value="InterPro"/>
</dbReference>
<evidence type="ECO:0000313" key="4">
    <source>
        <dbReference type="Proteomes" id="UP000315131"/>
    </source>
</evidence>
<dbReference type="OrthoDB" id="9802008at2"/>
<feature type="domain" description="Prephenate/arogenate dehydrogenase" evidence="2">
    <location>
        <begin position="1"/>
        <end position="286"/>
    </location>
</feature>
<accession>A0A550HZD6</accession>
<dbReference type="EC" id="1.3.1.12" evidence="3"/>
<keyword evidence="4" id="KW-1185">Reference proteome</keyword>
<sequence>MKVFIIGVGLIGGSFALDLKSVLEQVEIYGIDSDEHHLDKALELGLIDHKAKFEDLIGADLVYLAIPVDASLEVLPIILDLVNDNCVVTDAGSTKEHLCAKVADHPKRRNFLAGHPISGTEFSGPTAAIHGLFKDKTSIICEVEKTAFKLQERALEIFKAIGMRIRYMDPKSHDRHIAYVSHLSHISSFMLGKTVLDKEKNERDIFDLAGSGFASTVRLAKSSPAMWTPIFNLNKKNVIETLDEYISNLKYFRKLMQEDNFEEVFNEMEKTNHIREVLNGISNNEELKILENGK</sequence>
<dbReference type="InterPro" id="IPR050812">
    <property type="entry name" value="Preph/Arog_dehydrog"/>
</dbReference>
<dbReference type="GO" id="GO:0004665">
    <property type="term" value="F:prephenate dehydrogenase (NADP+) activity"/>
    <property type="evidence" value="ECO:0007669"/>
    <property type="project" value="InterPro"/>
</dbReference>
<dbReference type="InterPro" id="IPR046825">
    <property type="entry name" value="PDH_C"/>
</dbReference>
<dbReference type="PANTHER" id="PTHR21363:SF0">
    <property type="entry name" value="PREPHENATE DEHYDROGENASE [NADP(+)]"/>
    <property type="match status" value="1"/>
</dbReference>
<dbReference type="SUPFAM" id="SSF48179">
    <property type="entry name" value="6-phosphogluconate dehydrogenase C-terminal domain-like"/>
    <property type="match status" value="1"/>
</dbReference>
<evidence type="ECO:0000313" key="3">
    <source>
        <dbReference type="EMBL" id="TRO64082.1"/>
    </source>
</evidence>